<keyword evidence="3" id="KW-1185">Reference proteome</keyword>
<feature type="compositionally biased region" description="Polar residues" evidence="1">
    <location>
        <begin position="221"/>
        <end position="230"/>
    </location>
</feature>
<evidence type="ECO:0000313" key="2">
    <source>
        <dbReference type="EMBL" id="KAF5836494.1"/>
    </source>
</evidence>
<protein>
    <submittedName>
        <fullName evidence="2">Uncharacterized protein</fullName>
    </submittedName>
</protein>
<sequence>MEVHQWIRDAEDRGLFKHNPEQQRSKACGVNIEWLGRLSKSLLEAGLITHSSSTRAVVNEVFRAAHDHFNTRTLLDLVPSEYVGLASVYISHSWDESFFFMCDALEKDFTLKWQAHSAFTESRERRESIRSEAAEATTKEAAEEGMDIEEVLGQIQAYSACQAQWQKSRQARAAPLLGQSSWGADIKEQPPSSKQLPSIGHHKLQPLHTATSASPGPASLSPHSPTSPSACITLPALKLRHSTGSSEFQAADSSRMSVVQHRGNNSSLSGGVASQNTVLGPAGGKEAGPGSPKAKEFQNGLLPTLALPKHTSTGSSASSPKEFAASGAISPEAYAQSSPKRTRVRRTNSLLKSNEGHLASKLQQSHSSPALDKLGTVQTIQPAEHQKRDSNPGGAEKGKKKSIARELLLRNQGNRSKVVSFRAASDSGKAMPQKNRNAEQQQQQQKQQQQPHQQPHQQQQQQQHWQYSSQQEDPSMSVSVEAIQEMNGPHQGSATIQVHIDLSGNADAISTPEDEAAGQPETASSHRNPLTSVRMEHLGQQDRILLKNKQQINGFIVWIDIFSLPQHQPCQPQREEDVKVAISEAVSMIKCIGRVNLILGARMLALSRIWVLYEIWSALKMKRTLYTLSLVEPAPRHQPRASTPGIGSEAAASSEPGMQDRLLPGVLPEVNLKASKAAVPLHRLCILSNWLAEVESPKCNVASLDYIAISIREGVLAALVREQKRPLLVQSMYAGLHKCRWTWRYKDQGMQPLSRDVKDTTDALLAFADLLFKREMETDPALQLTRKGGDAELYLWQLIKFILRHLVLTRDEPAWILPLKHYECIAERSFSSRFSNDILSEMIEERL</sequence>
<feature type="region of interest" description="Disordered" evidence="1">
    <location>
        <begin position="122"/>
        <end position="142"/>
    </location>
</feature>
<evidence type="ECO:0000313" key="3">
    <source>
        <dbReference type="Proteomes" id="UP000815325"/>
    </source>
</evidence>
<name>A0ABQ7GPG7_DUNSA</name>
<proteinExistence type="predicted"/>
<comment type="caution">
    <text evidence="2">The sequence shown here is derived from an EMBL/GenBank/DDBJ whole genome shotgun (WGS) entry which is preliminary data.</text>
</comment>
<feature type="region of interest" description="Disordered" evidence="1">
    <location>
        <begin position="245"/>
        <end position="297"/>
    </location>
</feature>
<evidence type="ECO:0000256" key="1">
    <source>
        <dbReference type="SAM" id="MobiDB-lite"/>
    </source>
</evidence>
<feature type="region of interest" description="Disordered" evidence="1">
    <location>
        <begin position="508"/>
        <end position="532"/>
    </location>
</feature>
<reference evidence="2" key="1">
    <citation type="submission" date="2017-08" db="EMBL/GenBank/DDBJ databases">
        <authorList>
            <person name="Polle J.E."/>
            <person name="Barry K."/>
            <person name="Cushman J."/>
            <person name="Schmutz J."/>
            <person name="Tran D."/>
            <person name="Hathwaick L.T."/>
            <person name="Yim W.C."/>
            <person name="Jenkins J."/>
            <person name="Mckie-Krisberg Z.M."/>
            <person name="Prochnik S."/>
            <person name="Lindquist E."/>
            <person name="Dockter R.B."/>
            <person name="Adam C."/>
            <person name="Molina H."/>
            <person name="Bunkerborg J."/>
            <person name="Jin E."/>
            <person name="Buchheim M."/>
            <person name="Magnuson J."/>
        </authorList>
    </citation>
    <scope>NUCLEOTIDE SEQUENCE</scope>
    <source>
        <strain evidence="2">CCAP 19/18</strain>
    </source>
</reference>
<gene>
    <name evidence="2" type="ORF">DUNSADRAFT_5880</name>
</gene>
<feature type="region of interest" description="Disordered" evidence="1">
    <location>
        <begin position="207"/>
        <end position="231"/>
    </location>
</feature>
<feature type="compositionally biased region" description="Polar residues" evidence="1">
    <location>
        <begin position="521"/>
        <end position="531"/>
    </location>
</feature>
<dbReference type="Proteomes" id="UP000815325">
    <property type="component" value="Unassembled WGS sequence"/>
</dbReference>
<accession>A0ABQ7GPG7</accession>
<feature type="compositionally biased region" description="Low complexity" evidence="1">
    <location>
        <begin position="440"/>
        <end position="471"/>
    </location>
</feature>
<organism evidence="2 3">
    <name type="scientific">Dunaliella salina</name>
    <name type="common">Green alga</name>
    <name type="synonym">Protococcus salinus</name>
    <dbReference type="NCBI Taxonomy" id="3046"/>
    <lineage>
        <taxon>Eukaryota</taxon>
        <taxon>Viridiplantae</taxon>
        <taxon>Chlorophyta</taxon>
        <taxon>core chlorophytes</taxon>
        <taxon>Chlorophyceae</taxon>
        <taxon>CS clade</taxon>
        <taxon>Chlamydomonadales</taxon>
        <taxon>Dunaliellaceae</taxon>
        <taxon>Dunaliella</taxon>
    </lineage>
</organism>
<feature type="compositionally biased region" description="Polar residues" evidence="1">
    <location>
        <begin position="245"/>
        <end position="278"/>
    </location>
</feature>
<dbReference type="EMBL" id="MU069658">
    <property type="protein sequence ID" value="KAF5836494.1"/>
    <property type="molecule type" value="Genomic_DNA"/>
</dbReference>
<feature type="region of interest" description="Disordered" evidence="1">
    <location>
        <begin position="381"/>
        <end position="477"/>
    </location>
</feature>